<dbReference type="InterPro" id="IPR013120">
    <property type="entry name" value="FAR_NAD-bd"/>
</dbReference>
<dbReference type="InterPro" id="IPR020806">
    <property type="entry name" value="PKS_PP-bd"/>
</dbReference>
<dbReference type="Pfam" id="PF00698">
    <property type="entry name" value="Acyl_transf_1"/>
    <property type="match status" value="1"/>
</dbReference>
<feature type="region of interest" description="Disordered" evidence="11">
    <location>
        <begin position="2632"/>
        <end position="2696"/>
    </location>
</feature>
<dbReference type="PANTHER" id="PTHR43775:SF20">
    <property type="entry name" value="HYBRID PKS-NRPS SYNTHETASE APDA"/>
    <property type="match status" value="1"/>
</dbReference>
<dbReference type="GO" id="GO:0008168">
    <property type="term" value="F:methyltransferase activity"/>
    <property type="evidence" value="ECO:0007669"/>
    <property type="project" value="UniProtKB-KW"/>
</dbReference>
<feature type="region of interest" description="C-terminal hotdog fold" evidence="10">
    <location>
        <begin position="1112"/>
        <end position="1277"/>
    </location>
</feature>
<dbReference type="Pfam" id="PF02801">
    <property type="entry name" value="Ketoacyl-synt_C"/>
    <property type="match status" value="1"/>
</dbReference>
<dbReference type="SMART" id="SM00827">
    <property type="entry name" value="PKS_AT"/>
    <property type="match status" value="1"/>
</dbReference>
<dbReference type="Gene3D" id="3.30.559.30">
    <property type="entry name" value="Nonribosomal peptide synthetase, condensation domain"/>
    <property type="match status" value="1"/>
</dbReference>
<dbReference type="CDD" id="cd19532">
    <property type="entry name" value="C_PKS-NRPS"/>
    <property type="match status" value="1"/>
</dbReference>
<feature type="region of interest" description="Disordered" evidence="11">
    <location>
        <begin position="4067"/>
        <end position="4088"/>
    </location>
</feature>
<sequence>MAPHNQSHAIAIIGSACRFPGESVTPSKLWELLRDPRDVGGPLPVSRFNAEGFHHPDPLHHGHSNVKDMRAYFLSGEGVEHRFDAGFFGIRSAEAAVLDPQVRLLMETTYEALEAAGQTMEALRGSDTGCYVGMMISEYEQSMMRDPESTGMYHILGTARSLMSNRLSYFFDWHGPSMTIDTACSSSLVAVHQAVQLLRSGESRVAIAAGSNMIMDPVTYVGESKLQMLSPDGRGRMWDADVNGYARGEGVATIVMKRLCDAVADGDDIECVIRETGVNQDGKTRGITMPSASAQSALIRDTYRRAGLDPHRPADRPQYFEAHGTGTPAGDPIEAEAIHSAFFGGRPTKTNEERGRDTLLVGSIKTVCGHAEGAAGIAGVLKASLALKHAAVPPNLLFERPNPRIEPLMANLRVPTSLEPWPPTEAGEPRRASVNNFGFGGTNAHAILESYATATPSSPQQYPDRPPVFSPFCFSAATETSLRRQLGNLADYLDTDEGQLVSLRDLAYTLHSRRSRLPFATAVSASSVSELRSKLAEKCRGADANASGIVRLRLDSDASTERRAPFILGVFTGQGAQWPAMGARLLAASTAAASRIASLEERLAQLPPADRPTWSLREELTRQDDSRVAEAELSQPLCTAVQVLLVDMLRSLGIEFAAVVGHSSGEMGAAYAAGVLSAADAVCIAYYRGLHTRLACGPDNQKGSMLAVGVSSEDALELVDSDVFRGRASIAAYNSFKSLTLSGDEDAIADIQVILEDENKFARLLKVDKAYHSHHMAPFAGPYGRSLRDLNIRVSPPRCAWISSVTGSNIGNDGDGFLDSLQGPYWVQNAVGPVLFMQALQRVCSSPGASEMQAVIEVGPHPALQTPATQTLEEMLGRTVPYTGLLRRAHDDVVSVAQGLGHIWTHLGPLDLRAYEAFMSGGEPVRVIKGLPSYSWDHDARHWHRSRLANAVLNRGKPHPLLGHLMGESSRGHELRWRQFLSPAEMPWLNGHRLQNQSVFPAAGYIVLAIEAGRELVAMRPPGLGLGTERAGLIRVHKVDIQQAMAFDDDDSKVEAVFAINSIVNDASRHAITANFTYSGSSSGTTRSMGAEAAPPPLPLTLPARGPLADNTLPVREDDFYSSLSQLEYEYSGPFRALSGLRRRLGFVRGWVATPPNKERTDLLIHPATLDAAFQAVLLARAMPYDGSLWSMHVPKTIESVLVDVGACEKVMPTAEKLPFDSYQPSGLRHIFKGDVDLYPPPSPVVVDDYDDDDDAACAIIQVEGLHCVPFSAATAQHDKELLSVLVWDRAAPDANRLASADATSGKPAGSDGGKLQLAEFLERLSLFFLRRLQRSVPVDHACRGDKHLLSPLFGFAQHVETLAATRWPFWKAEWSNDTREILSAAAEPYVDVVDYQLLNRIGDSMVDIVTGKTTAIEVSMRDKLLNDYYPNALGMAEATENLASTVKQMTHRHAHLNILEVGAGTGGATKAILKTVGDSFASYVFTDVSSGFFPTAQEYFQDHISHAAASRIKYKVLDIGKDPVQQGFQIESYDVVVASMVLHATPVLAQSLKNARKLLRPGGWLLLNEGVDNDVARCGAIFGTFPGWWLGAQSSGGDGRVLGPFVPLPEWDRLLRGAGFGGVDSVVPIAHPLLASNTVFVAQAVDPGVSFLRNPLSFSPADVAKLTAVAPALQDLVIVGGGRLGAADGSVCRSLKPLLERYFRHVVQVDGLEKAASLGTLSSATTTVLSLCDAEEPVMKSLDDATFEAIKTILNSARAILWITHGRRAEEPFANMTVGLVRSLLLEIPTLSFQFLDFEDTQAMTADALTEALLHFTASAAWNQQDKATKGASSMLLTAERELVLDREGQLLIPRFVPDRDMNDRYNSARRPIGKTRRLKAESEATRVVSIRRDAQGKILCLEESAEPEAVNVTHSLLRACSVGVRRAHVHLAWDAQNVPRVVLSDHLSSAVCPLDKSTVVPVRDEGGARLLRDPNGAGRFLWLVALNLVAFDVLRGLSRGEKLVAYEPESALAAILQREAKDRGVLVDILTSETSRQRCELLGWSFIHPCAPFRAVERCVSTSVSAFLICHDAGHGVVGRIISRLPERCRVVELAGMICDKTTSVRPLGHGDVFFNGDGADANAETLGHRLRHAVLYALQDTPFLLSNTTTNIRLMPIAQIAKAALGDAGALLPKATELRVVVEWDGVDESPVNVTTIDQQLQLHQRPQEQHLFSDTKTYWLAGLTGGLGLSLCEWMVGQGARYFVITSRSPNVSTSWLSKMADRSVVVKIYSNDLTDWQHTEALLRDMHAVMPPLGGVAMGAMVLKDMAFDNMSLRDMRVVTDPKVRGSVHLESLLGNIDLDFFVFLSSLTAVTGNPGQSNYSAANLFMAGLAGARRRRGLAATVMHIAAVLGVGYVSEKTETSKTNFSRTSGYTLTSEQDFHQHFAEAVVAGRARDVSGRRCGPLEIAMGLQKESANADKKAFWFSNPTITHFIRNEDGNTSEDAGAAGTARGSRDNRASVRALLASATSRAEAVRIVKDGFVPFVRSLFQFPGGDDQANVDELSCVKLDDMGLDSLLAVEIRTWWLKTINVNLPVMKILSGVSVDQLVDMGVDQLPRDLVPNVEQRTPADPPSPDRSASLVDIVGSASEPETKVDPEAEIEPEIQSDLDSSSDKKTESWTSPSASLGDITTATTSRAITPPAVDEDAPDGDGKLFEARPAVSRWLEPSFSQKMFWFVLSFVDDGAGLNHTGMFRLTGPVDVDKLERAVLQLGQRHDILRTCFENVDGRTKAGIMERSLLKLERRRIVDEQEAHDVAGELHAYSYDVSAGECLRIVLLTLAPTTHFLLYGTHSLVLDGFSSAILNNELIRLYKGDGDMTPADAVYQYSSFAQSQIQAMHEGAWESDLAFWRKTFASCPSPLPLLSVSSVVSRSEQGAYRNHQAKLQVEASTKSRIWDVCRHHGVRPFHFFLTVFRACLARFADVDEVAIGIADANRLHDDAMESLGPYVNMIPLRFLSDPQLAFDEAVRDTKQTTDEALAHSAVPFQALLDDLGVPRSSTHPPIFQTFFDYRQGLPKRQQWGDCELEMLSFALPPVPYDVALDITDDGKDGGCHLVLIVRQDMYTVRDAEIILGAYEKLLMAFVTNPGQVFSAPQIYETSEIELALGFGQGDFSPSEWTRTYGSVLGRIEALAEEHPHSLALKSPHGGPSMTYGDMIAKSRAIGAALVAVGCAPGASVVVYQESTPDWICSVLGTFSINGVCVPCDAGTVVKRLADMVASSKATILLVDASTAEQAAGALGTTISDEERVRILRVDRIEAATLGHASSTARGRLPPGPQDPAMMLYTSGSTGTPKGIRLKHEGFTNWAEFTVPRLLTDTCTGSGGGGDLVVLQQSSIGFDMAYLQAFLALAYGGTLCIVPRAQRVDAGAITRIMAAEGVTVTCAVPSEYKNWLTYGDRALLAAGVSSWRTAVSGGEPGSDAVVELLAVRGPRQSKGQLPRVMHIYGPTEITFFATFGVLGPDDAKQLPPAAGRPLQNYSVYVLDESLRPVPPGVVGEIFVGGAGVAAGYVLGETETGTETESATADKFLPDHLAPAAFLSQGWTTMHRTGDNGRWRADGQLVIQGRRSGDTQHKIRGLRVDFQEVEKAILEESHGFLSEVVVTARRSTPQSAEFLVAHVKLNQYEAPADAHERQTLLGRLSSGLPLPQYMWPAIVVPVPDFPRTMSGKLDRRAVALFPLPEAASADDDGSADNGERAAAAALSLTEARLKGVWYDVISTAVTSLRTVTSETDFFHVGGTSLLLLQLQARIHREFGLRVPLVNLFASSSLAAMAKLVDDAGSTSPGWLSSSEPATTCTFDWDAETDMAETTLAALKMSVPHQPASPSAVVVVLTGATGLLGQAYLQALIADSGVHRVHCIGVRDAAARLSSLPLLRHGKVVVSEGDLGLARLGLGETRARTIFGEADLIIHNGADTSHLKTYSSLRRTNLGATREIVDMCLLVGKRIPIHYVSTASVLQYAGLEEFGEESAARYPPAADAFDGYSASKWASERYLEKLNDGCAEEQGGRGDGWSVWIHRLTSVQRGGGDDNNSNHNNAPGQDASEEPANMDIIWNLFKYCKLTEAVCVLPNLSGFLSMVPLEQAVKSMMRNIHAGIIEEQTNGEAGVRYRHVVGDVVVPLSGFRQSMEGILGAPVAELTLEEWVREAAGFGMNPVLSAFFVSLGESRPVTWPRLLSSQYS</sequence>
<gene>
    <name evidence="15" type="ORF">GLRG_10367</name>
</gene>
<dbReference type="InterPro" id="IPR036291">
    <property type="entry name" value="NAD(P)-bd_dom_sf"/>
</dbReference>
<dbReference type="InterPro" id="IPR016039">
    <property type="entry name" value="Thiolase-like"/>
</dbReference>
<dbReference type="InterPro" id="IPR042099">
    <property type="entry name" value="ANL_N_sf"/>
</dbReference>
<dbReference type="GO" id="GO:0009403">
    <property type="term" value="P:toxin biosynthetic process"/>
    <property type="evidence" value="ECO:0007669"/>
    <property type="project" value="UniProtKB-ARBA"/>
</dbReference>
<dbReference type="Pfam" id="PF08242">
    <property type="entry name" value="Methyltransf_12"/>
    <property type="match status" value="1"/>
</dbReference>
<dbReference type="RefSeq" id="XP_008099243.1">
    <property type="nucleotide sequence ID" value="XM_008101052.1"/>
</dbReference>
<dbReference type="SMART" id="SM00825">
    <property type="entry name" value="PKS_KS"/>
    <property type="match status" value="1"/>
</dbReference>
<dbReference type="GO" id="GO:0016874">
    <property type="term" value="F:ligase activity"/>
    <property type="evidence" value="ECO:0007669"/>
    <property type="project" value="UniProtKB-KW"/>
</dbReference>
<reference evidence="16" key="1">
    <citation type="journal article" date="2012" name="Nat. Genet.">
        <title>Lifestyle transitions in plant pathogenic Colletotrichum fungi deciphered by genome and transcriptome analyses.</title>
        <authorList>
            <person name="O'Connell R.J."/>
            <person name="Thon M.R."/>
            <person name="Hacquard S."/>
            <person name="Amyotte S.G."/>
            <person name="Kleemann J."/>
            <person name="Torres M.F."/>
            <person name="Damm U."/>
            <person name="Buiate E.A."/>
            <person name="Epstein L."/>
            <person name="Alkan N."/>
            <person name="Altmueller J."/>
            <person name="Alvarado-Balderrama L."/>
            <person name="Bauser C.A."/>
            <person name="Becker C."/>
            <person name="Birren B.W."/>
            <person name="Chen Z."/>
            <person name="Choi J."/>
            <person name="Crouch J.A."/>
            <person name="Duvick J.P."/>
            <person name="Farman M.A."/>
            <person name="Gan P."/>
            <person name="Heiman D."/>
            <person name="Henrissat B."/>
            <person name="Howard R.J."/>
            <person name="Kabbage M."/>
            <person name="Koch C."/>
            <person name="Kracher B."/>
            <person name="Kubo Y."/>
            <person name="Law A.D."/>
            <person name="Lebrun M.-H."/>
            <person name="Lee Y.-H."/>
            <person name="Miyara I."/>
            <person name="Moore N."/>
            <person name="Neumann U."/>
            <person name="Nordstroem K."/>
            <person name="Panaccione D.G."/>
            <person name="Panstruga R."/>
            <person name="Place M."/>
            <person name="Proctor R.H."/>
            <person name="Prusky D."/>
            <person name="Rech G."/>
            <person name="Reinhardt R."/>
            <person name="Rollins J.A."/>
            <person name="Rounsley S."/>
            <person name="Schardl C.L."/>
            <person name="Schwartz D.C."/>
            <person name="Shenoy N."/>
            <person name="Shirasu K."/>
            <person name="Sikhakolli U.R."/>
            <person name="Stueber K."/>
            <person name="Sukno S.A."/>
            <person name="Sweigard J.A."/>
            <person name="Takano Y."/>
            <person name="Takahara H."/>
            <person name="Trail F."/>
            <person name="van der Does H.C."/>
            <person name="Voll L.M."/>
            <person name="Will I."/>
            <person name="Young S."/>
            <person name="Zeng Q."/>
            <person name="Zhang J."/>
            <person name="Zhou S."/>
            <person name="Dickman M.B."/>
            <person name="Schulze-Lefert P."/>
            <person name="Ver Loren van Themaat E."/>
            <person name="Ma L.-J."/>
            <person name="Vaillancourt L.J."/>
        </authorList>
    </citation>
    <scope>NUCLEOTIDE SEQUENCE [LARGE SCALE GENOMIC DNA]</scope>
    <source>
        <strain evidence="16">M1.001 / M2 / FGSC 10212</strain>
    </source>
</reference>
<evidence type="ECO:0000256" key="7">
    <source>
        <dbReference type="ARBA" id="ARBA00023002"/>
    </source>
</evidence>
<dbReference type="InterPro" id="IPR042104">
    <property type="entry name" value="PKS_dehydratase_sf"/>
</dbReference>
<dbReference type="InterPro" id="IPR018201">
    <property type="entry name" value="Ketoacyl_synth_AS"/>
</dbReference>
<dbReference type="SMART" id="SM00826">
    <property type="entry name" value="PKS_DH"/>
    <property type="match status" value="1"/>
</dbReference>
<dbReference type="InterPro" id="IPR020807">
    <property type="entry name" value="PKS_DH"/>
</dbReference>
<dbReference type="SMART" id="SM00822">
    <property type="entry name" value="PKS_KR"/>
    <property type="match status" value="1"/>
</dbReference>
<organism evidence="16">
    <name type="scientific">Colletotrichum graminicola (strain M1.001 / M2 / FGSC 10212)</name>
    <name type="common">Maize anthracnose fungus</name>
    <name type="synonym">Glomerella graminicola</name>
    <dbReference type="NCBI Taxonomy" id="645133"/>
    <lineage>
        <taxon>Eukaryota</taxon>
        <taxon>Fungi</taxon>
        <taxon>Dikarya</taxon>
        <taxon>Ascomycota</taxon>
        <taxon>Pezizomycotina</taxon>
        <taxon>Sordariomycetes</taxon>
        <taxon>Hypocreomycetidae</taxon>
        <taxon>Glomerellales</taxon>
        <taxon>Glomerellaceae</taxon>
        <taxon>Colletotrichum</taxon>
        <taxon>Colletotrichum graminicola species complex</taxon>
    </lineage>
</organism>
<feature type="region of interest" description="Disordered" evidence="11">
    <location>
        <begin position="2479"/>
        <end position="2498"/>
    </location>
</feature>
<dbReference type="eggNOG" id="KOG1178">
    <property type="taxonomic scope" value="Eukaryota"/>
</dbReference>
<dbReference type="InterPro" id="IPR001227">
    <property type="entry name" value="Ac_transferase_dom_sf"/>
</dbReference>
<dbReference type="Gene3D" id="1.10.1200.10">
    <property type="entry name" value="ACP-like"/>
    <property type="match status" value="1"/>
</dbReference>
<dbReference type="CDD" id="cd05930">
    <property type="entry name" value="A_NRPS"/>
    <property type="match status" value="1"/>
</dbReference>
<keyword evidence="4" id="KW-0489">Methyltransferase</keyword>
<dbReference type="Pfam" id="PF00501">
    <property type="entry name" value="AMP-binding"/>
    <property type="match status" value="1"/>
</dbReference>
<dbReference type="CDD" id="cd00833">
    <property type="entry name" value="PKS"/>
    <property type="match status" value="1"/>
</dbReference>
<dbReference type="Gene3D" id="3.40.50.150">
    <property type="entry name" value="Vaccinia Virus protein VP39"/>
    <property type="match status" value="1"/>
</dbReference>
<dbReference type="InterPro" id="IPR000873">
    <property type="entry name" value="AMP-dep_synth/lig_dom"/>
</dbReference>
<dbReference type="Gene3D" id="3.10.129.110">
    <property type="entry name" value="Polyketide synthase dehydratase"/>
    <property type="match status" value="1"/>
</dbReference>
<dbReference type="InterPro" id="IPR016036">
    <property type="entry name" value="Malonyl_transacylase_ACP-bd"/>
</dbReference>
<dbReference type="InterPro" id="IPR014031">
    <property type="entry name" value="Ketoacyl_synth_C"/>
</dbReference>
<dbReference type="InterPro" id="IPR057326">
    <property type="entry name" value="KR_dom"/>
</dbReference>
<dbReference type="GO" id="GO:0032259">
    <property type="term" value="P:methylation"/>
    <property type="evidence" value="ECO:0007669"/>
    <property type="project" value="UniProtKB-KW"/>
</dbReference>
<dbReference type="SUPFAM" id="SSF56801">
    <property type="entry name" value="Acetyl-CoA synthetase-like"/>
    <property type="match status" value="1"/>
</dbReference>
<evidence type="ECO:0000256" key="1">
    <source>
        <dbReference type="ARBA" id="ARBA00022450"/>
    </source>
</evidence>
<dbReference type="GO" id="GO:0016491">
    <property type="term" value="F:oxidoreductase activity"/>
    <property type="evidence" value="ECO:0007669"/>
    <property type="project" value="UniProtKB-KW"/>
</dbReference>
<dbReference type="InterPro" id="IPR045851">
    <property type="entry name" value="AMP-bd_C_sf"/>
</dbReference>
<dbReference type="PANTHER" id="PTHR43775">
    <property type="entry name" value="FATTY ACID SYNTHASE"/>
    <property type="match status" value="1"/>
</dbReference>
<dbReference type="InterPro" id="IPR013968">
    <property type="entry name" value="PKS_KR"/>
</dbReference>
<dbReference type="SUPFAM" id="SSF47336">
    <property type="entry name" value="ACP-like"/>
    <property type="match status" value="2"/>
</dbReference>
<dbReference type="InterPro" id="IPR014043">
    <property type="entry name" value="Acyl_transferase_dom"/>
</dbReference>
<keyword evidence="6" id="KW-0677">Repeat</keyword>
<dbReference type="InterPro" id="IPR020845">
    <property type="entry name" value="AMP-binding_CS"/>
</dbReference>
<keyword evidence="5" id="KW-0808">Transferase</keyword>
<feature type="domain" description="Ketosynthase family 3 (KS3)" evidence="13">
    <location>
        <begin position="7"/>
        <end position="450"/>
    </location>
</feature>
<keyword evidence="2" id="KW-0597">Phosphoprotein</keyword>
<dbReference type="InterPro" id="IPR049552">
    <property type="entry name" value="PKS_DH_N"/>
</dbReference>
<dbReference type="InterPro" id="IPR049900">
    <property type="entry name" value="PKS_mFAS_DH"/>
</dbReference>
<dbReference type="Pfam" id="PF16197">
    <property type="entry name" value="KAsynt_C_assoc"/>
    <property type="match status" value="1"/>
</dbReference>
<dbReference type="Proteomes" id="UP000008782">
    <property type="component" value="Unassembled WGS sequence"/>
</dbReference>
<dbReference type="VEuPathDB" id="FungiDB:GLRG_10367"/>
<dbReference type="Pfam" id="PF00668">
    <property type="entry name" value="Condensation"/>
    <property type="match status" value="1"/>
</dbReference>
<dbReference type="Pfam" id="PF14765">
    <property type="entry name" value="PS-DH"/>
    <property type="match status" value="1"/>
</dbReference>
<dbReference type="GO" id="GO:0006633">
    <property type="term" value="P:fatty acid biosynthetic process"/>
    <property type="evidence" value="ECO:0007669"/>
    <property type="project" value="InterPro"/>
</dbReference>
<dbReference type="InterPro" id="IPR009081">
    <property type="entry name" value="PP-bd_ACP"/>
</dbReference>
<dbReference type="InterPro" id="IPR032821">
    <property type="entry name" value="PKS_assoc"/>
</dbReference>
<evidence type="ECO:0000259" key="13">
    <source>
        <dbReference type="PROSITE" id="PS52004"/>
    </source>
</evidence>
<dbReference type="InterPro" id="IPR036736">
    <property type="entry name" value="ACP-like_sf"/>
</dbReference>
<evidence type="ECO:0000256" key="9">
    <source>
        <dbReference type="ARBA" id="ARBA00029443"/>
    </source>
</evidence>
<dbReference type="PROSITE" id="PS00455">
    <property type="entry name" value="AMP_BINDING"/>
    <property type="match status" value="1"/>
</dbReference>
<dbReference type="GO" id="GO:0004312">
    <property type="term" value="F:fatty acid synthase activity"/>
    <property type="evidence" value="ECO:0007669"/>
    <property type="project" value="TreeGrafter"/>
</dbReference>
<dbReference type="OrthoDB" id="4851581at2759"/>
<dbReference type="InterPro" id="IPR023213">
    <property type="entry name" value="CAT-like_dom_sf"/>
</dbReference>
<dbReference type="STRING" id="645133.E3QWI5"/>
<feature type="region of interest" description="N-terminal hotdog fold" evidence="10">
    <location>
        <begin position="959"/>
        <end position="1099"/>
    </location>
</feature>
<dbReference type="SUPFAM" id="SSF53335">
    <property type="entry name" value="S-adenosyl-L-methionine-dependent methyltransferases"/>
    <property type="match status" value="1"/>
</dbReference>
<dbReference type="Pfam" id="PF00550">
    <property type="entry name" value="PP-binding"/>
    <property type="match status" value="1"/>
</dbReference>
<dbReference type="Pfam" id="PF07993">
    <property type="entry name" value="NAD_binding_4"/>
    <property type="match status" value="1"/>
</dbReference>
<keyword evidence="7" id="KW-0560">Oxidoreductase</keyword>
<dbReference type="GO" id="GO:0004315">
    <property type="term" value="F:3-oxoacyl-[acyl-carrier-protein] synthase activity"/>
    <property type="evidence" value="ECO:0007669"/>
    <property type="project" value="InterPro"/>
</dbReference>
<evidence type="ECO:0000313" key="16">
    <source>
        <dbReference type="Proteomes" id="UP000008782"/>
    </source>
</evidence>
<keyword evidence="8" id="KW-0511">Multifunctional enzyme</keyword>
<protein>
    <submittedName>
        <fullName evidence="15">AMP-binding enzyme</fullName>
    </submittedName>
</protein>
<feature type="compositionally biased region" description="Polar residues" evidence="11">
    <location>
        <begin position="2663"/>
        <end position="2682"/>
    </location>
</feature>
<feature type="domain" description="PKS/mFAS DH" evidence="14">
    <location>
        <begin position="959"/>
        <end position="1277"/>
    </location>
</feature>
<evidence type="ECO:0000259" key="14">
    <source>
        <dbReference type="PROSITE" id="PS52019"/>
    </source>
</evidence>
<evidence type="ECO:0000256" key="11">
    <source>
        <dbReference type="SAM" id="MobiDB-lite"/>
    </source>
</evidence>
<dbReference type="GeneID" id="24415732"/>
<evidence type="ECO:0000256" key="2">
    <source>
        <dbReference type="ARBA" id="ARBA00022553"/>
    </source>
</evidence>
<dbReference type="Gene3D" id="3.40.366.10">
    <property type="entry name" value="Malonyl-Coenzyme A Acyl Carrier Protein, domain 2"/>
    <property type="match status" value="1"/>
</dbReference>
<dbReference type="SUPFAM" id="SSF52777">
    <property type="entry name" value="CoA-dependent acyltransferases"/>
    <property type="match status" value="2"/>
</dbReference>
<feature type="active site" description="Proton acceptor; for dehydratase activity" evidence="10">
    <location>
        <position position="992"/>
    </location>
</feature>
<dbReference type="InterPro" id="IPR020841">
    <property type="entry name" value="PKS_Beta-ketoAc_synthase_dom"/>
</dbReference>
<dbReference type="InterPro" id="IPR029063">
    <property type="entry name" value="SAM-dependent_MTases_sf"/>
</dbReference>
<comment type="similarity">
    <text evidence="9">In the C-terminal section; belongs to the NRP synthetase family.</text>
</comment>
<keyword evidence="1" id="KW-0596">Phosphopantetheine</keyword>
<dbReference type="EMBL" id="GG697389">
    <property type="protein sequence ID" value="EFQ35223.1"/>
    <property type="molecule type" value="Genomic_DNA"/>
</dbReference>
<dbReference type="SMART" id="SM00823">
    <property type="entry name" value="PKS_PP"/>
    <property type="match status" value="2"/>
</dbReference>
<dbReference type="InterPro" id="IPR001242">
    <property type="entry name" value="Condensation_dom"/>
</dbReference>
<dbReference type="InterPro" id="IPR014030">
    <property type="entry name" value="Ketoacyl_synth_N"/>
</dbReference>
<dbReference type="Pfam" id="PF00109">
    <property type="entry name" value="ketoacyl-synt"/>
    <property type="match status" value="1"/>
</dbReference>
<dbReference type="PROSITE" id="PS50075">
    <property type="entry name" value="CARRIER"/>
    <property type="match status" value="1"/>
</dbReference>
<feature type="domain" description="Carrier" evidence="12">
    <location>
        <begin position="3747"/>
        <end position="3824"/>
    </location>
</feature>
<dbReference type="Pfam" id="PF21089">
    <property type="entry name" value="PKS_DH_N"/>
    <property type="match status" value="1"/>
</dbReference>
<evidence type="ECO:0000313" key="15">
    <source>
        <dbReference type="EMBL" id="EFQ35223.1"/>
    </source>
</evidence>
<dbReference type="InterPro" id="IPR016035">
    <property type="entry name" value="Acyl_Trfase/lysoPLipase"/>
</dbReference>
<accession>E3QWI5</accession>
<dbReference type="HOGENOM" id="CLU_000022_37_5_1"/>
<dbReference type="Gene3D" id="3.40.50.12780">
    <property type="entry name" value="N-terminal domain of ligase-like"/>
    <property type="match status" value="1"/>
</dbReference>
<dbReference type="CDD" id="cd02440">
    <property type="entry name" value="AdoMet_MTases"/>
    <property type="match status" value="1"/>
</dbReference>
<evidence type="ECO:0000256" key="10">
    <source>
        <dbReference type="PROSITE-ProRule" id="PRU01363"/>
    </source>
</evidence>
<keyword evidence="3" id="KW-0436">Ligase</keyword>
<proteinExistence type="inferred from homology"/>
<dbReference type="Gene3D" id="3.30.70.3290">
    <property type="match status" value="1"/>
</dbReference>
<dbReference type="eggNOG" id="KOG1202">
    <property type="taxonomic scope" value="Eukaryota"/>
</dbReference>
<keyword evidence="16" id="KW-1185">Reference proteome</keyword>
<feature type="compositionally biased region" description="Acidic residues" evidence="11">
    <location>
        <begin position="2642"/>
        <end position="2651"/>
    </location>
</feature>
<dbReference type="SUPFAM" id="SSF51735">
    <property type="entry name" value="NAD(P)-binding Rossmann-fold domains"/>
    <property type="match status" value="2"/>
</dbReference>
<evidence type="ECO:0000256" key="5">
    <source>
        <dbReference type="ARBA" id="ARBA00022679"/>
    </source>
</evidence>
<dbReference type="PROSITE" id="PS52004">
    <property type="entry name" value="KS3_2"/>
    <property type="match status" value="1"/>
</dbReference>
<dbReference type="Gene3D" id="3.30.300.30">
    <property type="match status" value="1"/>
</dbReference>
<dbReference type="InterPro" id="IPR013217">
    <property type="entry name" value="Methyltransf_12"/>
</dbReference>
<evidence type="ECO:0000256" key="3">
    <source>
        <dbReference type="ARBA" id="ARBA00022598"/>
    </source>
</evidence>
<evidence type="ECO:0000256" key="6">
    <source>
        <dbReference type="ARBA" id="ARBA00022737"/>
    </source>
</evidence>
<dbReference type="InterPro" id="IPR050091">
    <property type="entry name" value="PKS_NRPS_Biosynth_Enz"/>
</dbReference>
<dbReference type="SUPFAM" id="SSF55048">
    <property type="entry name" value="Probable ACP-binding domain of malonyl-CoA ACP transacylase"/>
    <property type="match status" value="1"/>
</dbReference>
<evidence type="ECO:0000256" key="8">
    <source>
        <dbReference type="ARBA" id="ARBA00023268"/>
    </source>
</evidence>
<dbReference type="Gene3D" id="3.30.559.10">
    <property type="entry name" value="Chloramphenicol acetyltransferase-like domain"/>
    <property type="match status" value="1"/>
</dbReference>
<dbReference type="Pfam" id="PF08659">
    <property type="entry name" value="KR"/>
    <property type="match status" value="1"/>
</dbReference>
<dbReference type="Gene3D" id="3.40.50.720">
    <property type="entry name" value="NAD(P)-binding Rossmann-like Domain"/>
    <property type="match status" value="2"/>
</dbReference>
<evidence type="ECO:0000256" key="4">
    <source>
        <dbReference type="ARBA" id="ARBA00022603"/>
    </source>
</evidence>
<name>E3QWI5_COLGM</name>
<dbReference type="SUPFAM" id="SSF53901">
    <property type="entry name" value="Thiolase-like"/>
    <property type="match status" value="1"/>
</dbReference>
<dbReference type="PROSITE" id="PS00606">
    <property type="entry name" value="KS3_1"/>
    <property type="match status" value="1"/>
</dbReference>
<dbReference type="InterPro" id="IPR049551">
    <property type="entry name" value="PKS_DH_C"/>
</dbReference>
<dbReference type="SUPFAM" id="SSF52151">
    <property type="entry name" value="FabD/lysophospholipase-like"/>
    <property type="match status" value="1"/>
</dbReference>
<feature type="active site" description="Proton donor; for dehydratase activity" evidence="10">
    <location>
        <position position="1171"/>
    </location>
</feature>
<dbReference type="GO" id="GO:0031177">
    <property type="term" value="F:phosphopantetheine binding"/>
    <property type="evidence" value="ECO:0007669"/>
    <property type="project" value="InterPro"/>
</dbReference>
<dbReference type="PROSITE" id="PS52019">
    <property type="entry name" value="PKS_MFAS_DH"/>
    <property type="match status" value="1"/>
</dbReference>
<evidence type="ECO:0000259" key="12">
    <source>
        <dbReference type="PROSITE" id="PS50075"/>
    </source>
</evidence>
<dbReference type="Gene3D" id="3.40.47.10">
    <property type="match status" value="1"/>
</dbReference>